<feature type="domain" description="Glycosyltransferase family 28 N-terminal" evidence="3">
    <location>
        <begin position="4"/>
        <end position="34"/>
    </location>
</feature>
<dbReference type="EMBL" id="JBHSXX010000001">
    <property type="protein sequence ID" value="MFC6867989.1"/>
    <property type="molecule type" value="Genomic_DNA"/>
</dbReference>
<dbReference type="InterPro" id="IPR002213">
    <property type="entry name" value="UDP_glucos_trans"/>
</dbReference>
<dbReference type="RefSeq" id="WP_390183554.1">
    <property type="nucleotide sequence ID" value="NZ_BAABLA010000016.1"/>
</dbReference>
<name>A0ABW2C1N4_9PSEU</name>
<dbReference type="Proteomes" id="UP001596337">
    <property type="component" value="Unassembled WGS sequence"/>
</dbReference>
<evidence type="ECO:0000256" key="2">
    <source>
        <dbReference type="ARBA" id="ARBA00023194"/>
    </source>
</evidence>
<dbReference type="InterPro" id="IPR004276">
    <property type="entry name" value="GlycoTrans_28_N"/>
</dbReference>
<dbReference type="PANTHER" id="PTHR48050:SF13">
    <property type="entry name" value="STEROL 3-BETA-GLUCOSYLTRANSFERASE UGT80A2"/>
    <property type="match status" value="1"/>
</dbReference>
<evidence type="ECO:0000313" key="6">
    <source>
        <dbReference type="Proteomes" id="UP001596337"/>
    </source>
</evidence>
<sequence>MRVLAITQGSRGDIEPFSALAHELIKRGHEIALVGPASQLDLARHFGATCFPTIDPVPRLVADPEIRQSIQQGCHGPRGFRLRYRTMRVARVAMTPMLRDILEAACIYRPNIIVHHIKLPGNQIGEFLDVPSIPVCFDPSYIPTNSFPSPRFGLPAPRFLNRLTYVSAQYLIRGYISGVPQWRERDLGLRPRRGHLNVLRNPDGSPTVTFQAISKHILQHPLDYPGWVHTTGFWYAPQQESRSLPEDLVRFIDSGPPPVYIGFGSLSGTDPYRAGSEVREAVKRARVRAVVAAGWGGIRISDRDEQIYCITGAPHSALFPRMSAIVHHGGSGTTAAALASGRPQVVCPFYADQPYYASRMHQCGVAVKPLHQRSLNASGLSDAIRSVVDNLALERRAFELAERVRNEGGVAYSVDALESVVEHWKT</sequence>
<dbReference type="Pfam" id="PF03033">
    <property type="entry name" value="Glyco_transf_28"/>
    <property type="match status" value="1"/>
</dbReference>
<gene>
    <name evidence="5" type="ORF">ACFQGD_12615</name>
</gene>
<organism evidence="5 6">
    <name type="scientific">Haloechinothrix salitolerans</name>
    <dbReference type="NCBI Taxonomy" id="926830"/>
    <lineage>
        <taxon>Bacteria</taxon>
        <taxon>Bacillati</taxon>
        <taxon>Actinomycetota</taxon>
        <taxon>Actinomycetes</taxon>
        <taxon>Pseudonocardiales</taxon>
        <taxon>Pseudonocardiaceae</taxon>
        <taxon>Haloechinothrix</taxon>
    </lineage>
</organism>
<dbReference type="Gene3D" id="3.40.50.2000">
    <property type="entry name" value="Glycogen Phosphorylase B"/>
    <property type="match status" value="2"/>
</dbReference>
<evidence type="ECO:0000313" key="5">
    <source>
        <dbReference type="EMBL" id="MFC6867989.1"/>
    </source>
</evidence>
<proteinExistence type="predicted"/>
<dbReference type="InterPro" id="IPR010610">
    <property type="entry name" value="EryCIII-like_C"/>
</dbReference>
<reference evidence="6" key="1">
    <citation type="journal article" date="2019" name="Int. J. Syst. Evol. Microbiol.">
        <title>The Global Catalogue of Microorganisms (GCM) 10K type strain sequencing project: providing services to taxonomists for standard genome sequencing and annotation.</title>
        <authorList>
            <consortium name="The Broad Institute Genomics Platform"/>
            <consortium name="The Broad Institute Genome Sequencing Center for Infectious Disease"/>
            <person name="Wu L."/>
            <person name="Ma J."/>
        </authorList>
    </citation>
    <scope>NUCLEOTIDE SEQUENCE [LARGE SCALE GENOMIC DNA]</scope>
    <source>
        <strain evidence="6">KCTC 32255</strain>
    </source>
</reference>
<evidence type="ECO:0000259" key="3">
    <source>
        <dbReference type="Pfam" id="PF03033"/>
    </source>
</evidence>
<comment type="caution">
    <text evidence="5">The sequence shown here is derived from an EMBL/GenBank/DDBJ whole genome shotgun (WGS) entry which is preliminary data.</text>
</comment>
<dbReference type="Pfam" id="PF06722">
    <property type="entry name" value="EryCIII-like_C"/>
    <property type="match status" value="1"/>
</dbReference>
<accession>A0ABW2C1N4</accession>
<protein>
    <submittedName>
        <fullName evidence="5">Glycosyltransferase</fullName>
    </submittedName>
</protein>
<dbReference type="CDD" id="cd03784">
    <property type="entry name" value="GT1_Gtf-like"/>
    <property type="match status" value="1"/>
</dbReference>
<comment type="pathway">
    <text evidence="1">Antibiotic biosynthesis; vancomycin biosynthesis.</text>
</comment>
<dbReference type="PANTHER" id="PTHR48050">
    <property type="entry name" value="STEROL 3-BETA-GLUCOSYLTRANSFERASE"/>
    <property type="match status" value="1"/>
</dbReference>
<dbReference type="SUPFAM" id="SSF53756">
    <property type="entry name" value="UDP-Glycosyltransferase/glycogen phosphorylase"/>
    <property type="match status" value="1"/>
</dbReference>
<evidence type="ECO:0000256" key="1">
    <source>
        <dbReference type="ARBA" id="ARBA00004660"/>
    </source>
</evidence>
<keyword evidence="6" id="KW-1185">Reference proteome</keyword>
<keyword evidence="2" id="KW-0045">Antibiotic biosynthesis</keyword>
<dbReference type="InterPro" id="IPR050426">
    <property type="entry name" value="Glycosyltransferase_28"/>
</dbReference>
<evidence type="ECO:0000259" key="4">
    <source>
        <dbReference type="Pfam" id="PF06722"/>
    </source>
</evidence>
<feature type="domain" description="Erythromycin biosynthesis protein CIII-like C-terminal" evidence="4">
    <location>
        <begin position="313"/>
        <end position="403"/>
    </location>
</feature>